<feature type="transmembrane region" description="Helical" evidence="10">
    <location>
        <begin position="312"/>
        <end position="334"/>
    </location>
</feature>
<evidence type="ECO:0000256" key="4">
    <source>
        <dbReference type="ARBA" id="ARBA00022475"/>
    </source>
</evidence>
<dbReference type="PANTHER" id="PTHR43298:SF2">
    <property type="entry name" value="FMN_FAD EXPORTER YEEO-RELATED"/>
    <property type="match status" value="1"/>
</dbReference>
<evidence type="ECO:0000256" key="7">
    <source>
        <dbReference type="ARBA" id="ARBA00023065"/>
    </source>
</evidence>
<evidence type="ECO:0000256" key="8">
    <source>
        <dbReference type="ARBA" id="ARBA00023136"/>
    </source>
</evidence>
<dbReference type="eggNOG" id="COG0534">
    <property type="taxonomic scope" value="Bacteria"/>
</dbReference>
<dbReference type="KEGG" id="gni:GNIT_3234"/>
<evidence type="ECO:0000313" key="12">
    <source>
        <dbReference type="Proteomes" id="UP000009282"/>
    </source>
</evidence>
<dbReference type="AlphaFoldDB" id="G4QE54"/>
<gene>
    <name evidence="11" type="ordered locus">GNIT_3234</name>
</gene>
<evidence type="ECO:0000256" key="9">
    <source>
        <dbReference type="ARBA" id="ARBA00031636"/>
    </source>
</evidence>
<feature type="transmembrane region" description="Helical" evidence="10">
    <location>
        <begin position="88"/>
        <end position="111"/>
    </location>
</feature>
<keyword evidence="8 10" id="KW-0472">Membrane</keyword>
<feature type="transmembrane region" description="Helical" evidence="10">
    <location>
        <begin position="160"/>
        <end position="180"/>
    </location>
</feature>
<keyword evidence="12" id="KW-1185">Reference proteome</keyword>
<proteinExistence type="predicted"/>
<evidence type="ECO:0000256" key="6">
    <source>
        <dbReference type="ARBA" id="ARBA00022989"/>
    </source>
</evidence>
<dbReference type="GO" id="GO:0005886">
    <property type="term" value="C:plasma membrane"/>
    <property type="evidence" value="ECO:0007669"/>
    <property type="project" value="UniProtKB-SubCell"/>
</dbReference>
<dbReference type="EMBL" id="CP003060">
    <property type="protein sequence ID" value="AEP31328.1"/>
    <property type="molecule type" value="Genomic_DNA"/>
</dbReference>
<dbReference type="PANTHER" id="PTHR43298">
    <property type="entry name" value="MULTIDRUG RESISTANCE PROTEIN NORM-RELATED"/>
    <property type="match status" value="1"/>
</dbReference>
<keyword evidence="7" id="KW-0406">Ion transport</keyword>
<dbReference type="Proteomes" id="UP000009282">
    <property type="component" value="Chromosome"/>
</dbReference>
<evidence type="ECO:0000256" key="1">
    <source>
        <dbReference type="ARBA" id="ARBA00004429"/>
    </source>
</evidence>
<keyword evidence="4" id="KW-1003">Cell membrane</keyword>
<reference evidence="11 12" key="1">
    <citation type="journal article" date="2011" name="J. Bacteriol.">
        <title>Complete genome sequence of seawater bacterium Glaciecola nitratireducens FR1064T.</title>
        <authorList>
            <person name="Bian F."/>
            <person name="Qin Q.L."/>
            <person name="Xie B.B."/>
            <person name="Shu Y.L."/>
            <person name="Zhang X.Y."/>
            <person name="Yu Y."/>
            <person name="Chen B."/>
            <person name="Chen X.L."/>
            <person name="Zhou B.C."/>
            <person name="Zhang Y.Z."/>
        </authorList>
    </citation>
    <scope>NUCLEOTIDE SEQUENCE [LARGE SCALE GENOMIC DNA]</scope>
    <source>
        <strain evidence="12">JCM 12485 / KCTC 12276 / FR1064</strain>
    </source>
</reference>
<dbReference type="HOGENOM" id="CLU_012893_5_1_6"/>
<evidence type="ECO:0000256" key="5">
    <source>
        <dbReference type="ARBA" id="ARBA00022692"/>
    </source>
</evidence>
<dbReference type="STRING" id="1085623.GNIT_3234"/>
<comment type="subcellular location">
    <subcellularLocation>
        <location evidence="1">Cell inner membrane</location>
        <topology evidence="1">Multi-pass membrane protein</topology>
    </subcellularLocation>
</comment>
<dbReference type="PIRSF" id="PIRSF006603">
    <property type="entry name" value="DinF"/>
    <property type="match status" value="1"/>
</dbReference>
<feature type="transmembrane region" description="Helical" evidence="10">
    <location>
        <begin position="283"/>
        <end position="300"/>
    </location>
</feature>
<name>G4QE54_GLANF</name>
<feature type="transmembrane region" description="Helical" evidence="10">
    <location>
        <begin position="354"/>
        <end position="372"/>
    </location>
</feature>
<feature type="transmembrane region" description="Helical" evidence="10">
    <location>
        <begin position="242"/>
        <end position="263"/>
    </location>
</feature>
<feature type="transmembrane region" description="Helical" evidence="10">
    <location>
        <begin position="131"/>
        <end position="148"/>
    </location>
</feature>
<keyword evidence="6 10" id="KW-1133">Transmembrane helix</keyword>
<keyword evidence="2" id="KW-0813">Transport</keyword>
<dbReference type="OrthoDB" id="9780160at2"/>
<evidence type="ECO:0000256" key="3">
    <source>
        <dbReference type="ARBA" id="ARBA00022449"/>
    </source>
</evidence>
<dbReference type="NCBIfam" id="TIGR00797">
    <property type="entry name" value="matE"/>
    <property type="match status" value="1"/>
</dbReference>
<evidence type="ECO:0000313" key="11">
    <source>
        <dbReference type="EMBL" id="AEP31328.1"/>
    </source>
</evidence>
<feature type="transmembrane region" description="Helical" evidence="10">
    <location>
        <begin position="192"/>
        <end position="214"/>
    </location>
</feature>
<dbReference type="GO" id="GO:0042910">
    <property type="term" value="F:xenobiotic transmembrane transporter activity"/>
    <property type="evidence" value="ECO:0007669"/>
    <property type="project" value="InterPro"/>
</dbReference>
<evidence type="ECO:0000256" key="10">
    <source>
        <dbReference type="SAM" id="Phobius"/>
    </source>
</evidence>
<evidence type="ECO:0000256" key="2">
    <source>
        <dbReference type="ARBA" id="ARBA00022448"/>
    </source>
</evidence>
<feature type="transmembrane region" description="Helical" evidence="10">
    <location>
        <begin position="54"/>
        <end position="76"/>
    </location>
</feature>
<dbReference type="GO" id="GO:0006811">
    <property type="term" value="P:monoatomic ion transport"/>
    <property type="evidence" value="ECO:0007669"/>
    <property type="project" value="UniProtKB-KW"/>
</dbReference>
<keyword evidence="3" id="KW-0050">Antiport</keyword>
<dbReference type="Pfam" id="PF01554">
    <property type="entry name" value="MatE"/>
    <property type="match status" value="2"/>
</dbReference>
<dbReference type="InterPro" id="IPR050222">
    <property type="entry name" value="MATE_MdtK"/>
</dbReference>
<dbReference type="InterPro" id="IPR002528">
    <property type="entry name" value="MATE_fam"/>
</dbReference>
<keyword evidence="5 10" id="KW-0812">Transmembrane</keyword>
<accession>G4QE54</accession>
<feature type="transmembrane region" description="Helical" evidence="10">
    <location>
        <begin position="12"/>
        <end position="34"/>
    </location>
</feature>
<organism evidence="11 12">
    <name type="scientific">Glaciecola nitratireducens (strain JCM 12485 / KCTC 12276 / FR1064)</name>
    <dbReference type="NCBI Taxonomy" id="1085623"/>
    <lineage>
        <taxon>Bacteria</taxon>
        <taxon>Pseudomonadati</taxon>
        <taxon>Pseudomonadota</taxon>
        <taxon>Gammaproteobacteria</taxon>
        <taxon>Alteromonadales</taxon>
        <taxon>Alteromonadaceae</taxon>
        <taxon>Brumicola</taxon>
    </lineage>
</organism>
<dbReference type="InterPro" id="IPR048279">
    <property type="entry name" value="MdtK-like"/>
</dbReference>
<dbReference type="GO" id="GO:0015297">
    <property type="term" value="F:antiporter activity"/>
    <property type="evidence" value="ECO:0007669"/>
    <property type="project" value="UniProtKB-KW"/>
</dbReference>
<sequence>MQKRSPSTFKQCLKLAWPISLQSILVTMLGMSDIMMVGHLGDAAVASVGLGNRIQFVVLIILSGLAAGVGVLSAQYYGAGKSERISPIIIKTLAIGAGVLFPIVLLIFAFGDLIVGLGTTDPVIITTGAEYLWVTMPSLGFVVVVMVFENALRGFSQVRLSMALGAVAIVINIALNYWLINGGLGIDAMGVLGAAWATFIARAIHALLMLTCLAKTRHSVFPSKLSGAQFLNKSQWAHLIRLVWPMMVSFGVWSLGTFVYQLIFGRIGTQELAVMSLMAPLEGLLVSFFFGFASACSIMVGQRLGKDAFGAAWSVARGFAITAPIVTLLLGIVMLSLESLVFMPYTNLNQDTLAVAHDIFLLITFGTCVKVFNMTASMGILRAGGDNKHCMLIDISGMWVIGIPLTFAAAFYFELALYWVVLITYSEEVTKAVLFAYRMKAKHWLRNLTDHSVSAEPHSS</sequence>
<protein>
    <recommendedName>
        <fullName evidence="9">Multidrug-efflux transporter</fullName>
    </recommendedName>
</protein>